<sequence>MNGVSEGVTVETAEDLQAVLDAAEVACSFLAEINRDNEYLPNLLFQAIAEKTRTLAAAGVPLSNITFNSNDLAEYMPTIGNIRKTFSNDAERTKWVSAQWRKLEKQLPEHLTGLQQHARNLQKSWLPTLEKIQSPGGAGQFTLYRLSTMPAESATAETYSPLQAAIGSTPLDCHADSIEYTTARAGKLPPWARWLENFELIGHRHRRFKLLFCAGYFPLMTWAIISIHMWLIHWLGNTPRLWQIQVFYYGLIPAIILAIFVIPFIRISIYKVIPSPFILTGFQCVDGLLLELSRADGRHRVNPQSPRSFRLTVYSASCPICGGYVGVEGGGWRYPGRLIGRCYEAPREHLWSFDHVTRSGRRLR</sequence>
<feature type="transmembrane region" description="Helical" evidence="1">
    <location>
        <begin position="210"/>
        <end position="234"/>
    </location>
</feature>
<proteinExistence type="predicted"/>
<protein>
    <submittedName>
        <fullName evidence="2">Uncharacterized protein</fullName>
    </submittedName>
</protein>
<evidence type="ECO:0000313" key="3">
    <source>
        <dbReference type="Proteomes" id="UP000246569"/>
    </source>
</evidence>
<dbReference type="OrthoDB" id="8928961at2"/>
<keyword evidence="1" id="KW-0812">Transmembrane</keyword>
<evidence type="ECO:0000313" key="2">
    <source>
        <dbReference type="EMBL" id="PWV62225.1"/>
    </source>
</evidence>
<keyword evidence="1" id="KW-1133">Transmembrane helix</keyword>
<organism evidence="2 3">
    <name type="scientific">Plasticicumulans acidivorans</name>
    <dbReference type="NCBI Taxonomy" id="886464"/>
    <lineage>
        <taxon>Bacteria</taxon>
        <taxon>Pseudomonadati</taxon>
        <taxon>Pseudomonadota</taxon>
        <taxon>Gammaproteobacteria</taxon>
        <taxon>Candidatus Competibacteraceae</taxon>
        <taxon>Plasticicumulans</taxon>
    </lineage>
</organism>
<accession>A0A317MV52</accession>
<dbReference type="AlphaFoldDB" id="A0A317MV52"/>
<comment type="caution">
    <text evidence="2">The sequence shown here is derived from an EMBL/GenBank/DDBJ whole genome shotgun (WGS) entry which is preliminary data.</text>
</comment>
<dbReference type="RefSeq" id="WP_146213264.1">
    <property type="nucleotide sequence ID" value="NZ_QGTJ01000004.1"/>
</dbReference>
<dbReference type="Proteomes" id="UP000246569">
    <property type="component" value="Unassembled WGS sequence"/>
</dbReference>
<dbReference type="EMBL" id="QGTJ01000004">
    <property type="protein sequence ID" value="PWV62225.1"/>
    <property type="molecule type" value="Genomic_DNA"/>
</dbReference>
<feature type="transmembrane region" description="Helical" evidence="1">
    <location>
        <begin position="246"/>
        <end position="265"/>
    </location>
</feature>
<keyword evidence="1" id="KW-0472">Membrane</keyword>
<gene>
    <name evidence="2" type="ORF">C7443_10419</name>
</gene>
<reference evidence="2 3" key="1">
    <citation type="submission" date="2018-05" db="EMBL/GenBank/DDBJ databases">
        <title>Genomic Encyclopedia of Type Strains, Phase IV (KMG-IV): sequencing the most valuable type-strain genomes for metagenomic binning, comparative biology and taxonomic classification.</title>
        <authorList>
            <person name="Goeker M."/>
        </authorList>
    </citation>
    <scope>NUCLEOTIDE SEQUENCE [LARGE SCALE GENOMIC DNA]</scope>
    <source>
        <strain evidence="2 3">DSM 23606</strain>
    </source>
</reference>
<keyword evidence="3" id="KW-1185">Reference proteome</keyword>
<evidence type="ECO:0000256" key="1">
    <source>
        <dbReference type="SAM" id="Phobius"/>
    </source>
</evidence>
<name>A0A317MV52_9GAMM</name>